<protein>
    <submittedName>
        <fullName evidence="1">Uncharacterized protein</fullName>
    </submittedName>
</protein>
<reference evidence="1 2" key="1">
    <citation type="submission" date="2020-06" db="EMBL/GenBank/DDBJ databases">
        <authorList>
            <person name="Kim S.-J."/>
            <person name="Park S.-J."/>
        </authorList>
    </citation>
    <scope>NUCLEOTIDE SEQUENCE [LARGE SCALE GENOMIC DNA]</scope>
    <source>
        <strain evidence="1 2">SW-151</strain>
    </source>
</reference>
<sequence length="112" mass="11744">MSYQIKIASDQIKQDVPLTEASIDEALISVSNLMSTLIRARLDTGVPAATGQGAVRRLAKAQMALVDVSSDVLRVHGELLKVGQEYAGMDVHENCPPAQATAGDGKLVSVAA</sequence>
<dbReference type="EMBL" id="JABWMH010000001">
    <property type="protein sequence ID" value="NVD26840.1"/>
    <property type="molecule type" value="Genomic_DNA"/>
</dbReference>
<gene>
    <name evidence="1" type="ORF">HUO14_02835</name>
</gene>
<accession>A0ABX2MZG3</accession>
<keyword evidence="2" id="KW-1185">Reference proteome</keyword>
<dbReference type="RefSeq" id="WP_176278353.1">
    <property type="nucleotide sequence ID" value="NZ_JABWMH010000001.1"/>
</dbReference>
<comment type="caution">
    <text evidence="1">The sequence shown here is derived from an EMBL/GenBank/DDBJ whole genome shotgun (WGS) entry which is preliminary data.</text>
</comment>
<organism evidence="1 2">
    <name type="scientific">Parasphingorhabdus flavimaris</name>
    <dbReference type="NCBI Taxonomy" id="266812"/>
    <lineage>
        <taxon>Bacteria</taxon>
        <taxon>Pseudomonadati</taxon>
        <taxon>Pseudomonadota</taxon>
        <taxon>Alphaproteobacteria</taxon>
        <taxon>Sphingomonadales</taxon>
        <taxon>Sphingomonadaceae</taxon>
        <taxon>Parasphingorhabdus</taxon>
    </lineage>
</organism>
<name>A0ABX2MZG3_9SPHN</name>
<evidence type="ECO:0000313" key="2">
    <source>
        <dbReference type="Proteomes" id="UP000652427"/>
    </source>
</evidence>
<dbReference type="Proteomes" id="UP000652427">
    <property type="component" value="Unassembled WGS sequence"/>
</dbReference>
<evidence type="ECO:0000313" key="1">
    <source>
        <dbReference type="EMBL" id="NVD26840.1"/>
    </source>
</evidence>
<proteinExistence type="predicted"/>